<dbReference type="Proteomes" id="UP000823941">
    <property type="component" value="Chromosome 13"/>
</dbReference>
<evidence type="ECO:0000313" key="2">
    <source>
        <dbReference type="EMBL" id="KAG7305211.1"/>
    </source>
</evidence>
<keyword evidence="3" id="KW-1185">Reference proteome</keyword>
<reference evidence="2 3" key="1">
    <citation type="submission" date="2021-06" db="EMBL/GenBank/DDBJ databases">
        <title>A haploid diamondback moth (Plutella xylostella L.) genome assembly resolves 31 chromosomes and identifies a diamide resistance mutation.</title>
        <authorList>
            <person name="Ward C.M."/>
            <person name="Perry K.D."/>
            <person name="Baker G."/>
            <person name="Powis K."/>
            <person name="Heckel D.G."/>
            <person name="Baxter S.W."/>
        </authorList>
    </citation>
    <scope>NUCLEOTIDE SEQUENCE [LARGE SCALE GENOMIC DNA]</scope>
    <source>
        <strain evidence="2 3">LV</strain>
        <tissue evidence="2">Single pupa</tissue>
    </source>
</reference>
<dbReference type="EMBL" id="JAHIBW010000013">
    <property type="protein sequence ID" value="KAG7305211.1"/>
    <property type="molecule type" value="Genomic_DNA"/>
</dbReference>
<gene>
    <name evidence="2" type="ORF">JYU34_009250</name>
</gene>
<name>A0ABQ7QJ38_PLUXY</name>
<organism evidence="2 3">
    <name type="scientific">Plutella xylostella</name>
    <name type="common">Diamondback moth</name>
    <name type="synonym">Plutella maculipennis</name>
    <dbReference type="NCBI Taxonomy" id="51655"/>
    <lineage>
        <taxon>Eukaryota</taxon>
        <taxon>Metazoa</taxon>
        <taxon>Ecdysozoa</taxon>
        <taxon>Arthropoda</taxon>
        <taxon>Hexapoda</taxon>
        <taxon>Insecta</taxon>
        <taxon>Pterygota</taxon>
        <taxon>Neoptera</taxon>
        <taxon>Endopterygota</taxon>
        <taxon>Lepidoptera</taxon>
        <taxon>Glossata</taxon>
        <taxon>Ditrysia</taxon>
        <taxon>Yponomeutoidea</taxon>
        <taxon>Plutellidae</taxon>
        <taxon>Plutella</taxon>
    </lineage>
</organism>
<protein>
    <submittedName>
        <fullName evidence="2">Uncharacterized protein</fullName>
    </submittedName>
</protein>
<accession>A0ABQ7QJ38</accession>
<evidence type="ECO:0000313" key="3">
    <source>
        <dbReference type="Proteomes" id="UP000823941"/>
    </source>
</evidence>
<comment type="caution">
    <text evidence="2">The sequence shown here is derived from an EMBL/GenBank/DDBJ whole genome shotgun (WGS) entry which is preliminary data.</text>
</comment>
<keyword evidence="1" id="KW-0472">Membrane</keyword>
<keyword evidence="1" id="KW-0812">Transmembrane</keyword>
<evidence type="ECO:0000256" key="1">
    <source>
        <dbReference type="SAM" id="Phobius"/>
    </source>
</evidence>
<proteinExistence type="predicted"/>
<sequence>MVKLNEIGEKAMNRVLLYTLGELYPAANAQGIDEFDDDEDNRRFYLIPASLGGVFNMFLGVGLFSALELIYFLAVKTPVAIRKGMEMRVTSAPGRRVDGRQHPFEIG</sequence>
<keyword evidence="1" id="KW-1133">Transmembrane helix</keyword>
<feature type="transmembrane region" description="Helical" evidence="1">
    <location>
        <begin position="54"/>
        <end position="75"/>
    </location>
</feature>